<evidence type="ECO:0000259" key="2">
    <source>
        <dbReference type="Pfam" id="PF01179"/>
    </source>
</evidence>
<name>A0ABR3EVR0_9AGAR</name>
<accession>A0ABR3EVR0</accession>
<dbReference type="InterPro" id="IPR015798">
    <property type="entry name" value="Cu_amine_oxidase_C"/>
</dbReference>
<evidence type="ECO:0000313" key="3">
    <source>
        <dbReference type="EMBL" id="KAL0566982.1"/>
    </source>
</evidence>
<keyword evidence="1" id="KW-0479">Metal-binding</keyword>
<feature type="domain" description="Copper amine oxidase catalytic" evidence="2">
    <location>
        <begin position="6"/>
        <end position="140"/>
    </location>
</feature>
<keyword evidence="1" id="KW-0186">Copper</keyword>
<dbReference type="Pfam" id="PF01179">
    <property type="entry name" value="Cu_amine_oxid"/>
    <property type="match status" value="1"/>
</dbReference>
<dbReference type="EMBL" id="JBAHYK010001712">
    <property type="protein sequence ID" value="KAL0566982.1"/>
    <property type="molecule type" value="Genomic_DNA"/>
</dbReference>
<dbReference type="EC" id="1.4.3.-" evidence="1"/>
<dbReference type="SUPFAM" id="SSF49998">
    <property type="entry name" value="Amine oxidase catalytic domain"/>
    <property type="match status" value="1"/>
</dbReference>
<evidence type="ECO:0000313" key="4">
    <source>
        <dbReference type="Proteomes" id="UP001465976"/>
    </source>
</evidence>
<dbReference type="PANTHER" id="PTHR10638:SF20">
    <property type="entry name" value="AMINE OXIDASE"/>
    <property type="match status" value="1"/>
</dbReference>
<keyword evidence="4" id="KW-1185">Reference proteome</keyword>
<comment type="cofactor">
    <cofactor evidence="1">
        <name>Cu cation</name>
        <dbReference type="ChEBI" id="CHEBI:23378"/>
    </cofactor>
    <text evidence="1">Contains 1 topaquinone per subunit.</text>
</comment>
<keyword evidence="1" id="KW-0801">TPQ</keyword>
<proteinExistence type="inferred from homology"/>
<gene>
    <name evidence="3" type="ORF">V5O48_015011</name>
</gene>
<dbReference type="InterPro" id="IPR036460">
    <property type="entry name" value="Cu_amine_oxidase_C_sf"/>
</dbReference>
<organism evidence="3 4">
    <name type="scientific">Marasmius crinis-equi</name>
    <dbReference type="NCBI Taxonomy" id="585013"/>
    <lineage>
        <taxon>Eukaryota</taxon>
        <taxon>Fungi</taxon>
        <taxon>Dikarya</taxon>
        <taxon>Basidiomycota</taxon>
        <taxon>Agaricomycotina</taxon>
        <taxon>Agaricomycetes</taxon>
        <taxon>Agaricomycetidae</taxon>
        <taxon>Agaricales</taxon>
        <taxon>Marasmiineae</taxon>
        <taxon>Marasmiaceae</taxon>
        <taxon>Marasmius</taxon>
    </lineage>
</organism>
<comment type="caution">
    <text evidence="3">The sequence shown here is derived from an EMBL/GenBank/DDBJ whole genome shotgun (WGS) entry which is preliminary data.</text>
</comment>
<sequence>MLSNFQGGYAIVNKQAQTAWGYPRGYALQPGPNPIQTTVVGSKRALENVNWGRYNLAVSKRKESEPASSSMWDQNLTGDPPVNFHNFFDGESLDQEDLIMWVNVGMHHIPSAEDVPNTKTNIATSSFMLFPVNYFDYDVSINSRNAIVLFAPTETPEITSEVYGFEDYGVKQEFACIPDASPPPFRYDSSWQRP</sequence>
<dbReference type="InterPro" id="IPR000269">
    <property type="entry name" value="Cu_amine_oxidase"/>
</dbReference>
<evidence type="ECO:0000256" key="1">
    <source>
        <dbReference type="RuleBase" id="RU000672"/>
    </source>
</evidence>
<dbReference type="Proteomes" id="UP001465976">
    <property type="component" value="Unassembled WGS sequence"/>
</dbReference>
<protein>
    <recommendedName>
        <fullName evidence="1">Amine oxidase</fullName>
        <ecNumber evidence="1">1.4.3.-</ecNumber>
    </recommendedName>
</protein>
<keyword evidence="1" id="KW-0560">Oxidoreductase</keyword>
<dbReference type="Gene3D" id="2.70.98.20">
    <property type="entry name" value="Copper amine oxidase, catalytic domain"/>
    <property type="match status" value="1"/>
</dbReference>
<comment type="PTM">
    <text evidence="1">Topaquinone (TPQ) is generated by copper-dependent autoxidation of a specific tyrosyl residue.</text>
</comment>
<reference evidence="3 4" key="1">
    <citation type="submission" date="2024-02" db="EMBL/GenBank/DDBJ databases">
        <title>A draft genome for the cacao thread blight pathogen Marasmius crinis-equi.</title>
        <authorList>
            <person name="Cohen S.P."/>
            <person name="Baruah I.K."/>
            <person name="Amoako-Attah I."/>
            <person name="Bukari Y."/>
            <person name="Meinhardt L.W."/>
            <person name="Bailey B.A."/>
        </authorList>
    </citation>
    <scope>NUCLEOTIDE SEQUENCE [LARGE SCALE GENOMIC DNA]</scope>
    <source>
        <strain evidence="3 4">GH-76</strain>
    </source>
</reference>
<comment type="similarity">
    <text evidence="1">Belongs to the copper/topaquinone oxidase family.</text>
</comment>
<dbReference type="PANTHER" id="PTHR10638">
    <property type="entry name" value="COPPER AMINE OXIDASE"/>
    <property type="match status" value="1"/>
</dbReference>